<proteinExistence type="inferred from homology"/>
<dbReference type="InterPro" id="IPR029041">
    <property type="entry name" value="FAD-linked_oxidoreductase-like"/>
</dbReference>
<keyword evidence="4 9" id="KW-0285">Flavoprotein</keyword>
<keyword evidence="6 9" id="KW-0560">Oxidoreductase</keyword>
<evidence type="ECO:0000256" key="7">
    <source>
        <dbReference type="ARBA" id="ARBA00034478"/>
    </source>
</evidence>
<comment type="catalytic activity">
    <reaction evidence="8">
        <text>(6S)-5-methyl-5,6,7,8-tetrahydrofolate + NAD(+) = (6R)-5,10-methylene-5,6,7,8-tetrahydrofolate + NADH + H(+)</text>
        <dbReference type="Rhea" id="RHEA:19821"/>
        <dbReference type="ChEBI" id="CHEBI:15378"/>
        <dbReference type="ChEBI" id="CHEBI:15636"/>
        <dbReference type="ChEBI" id="CHEBI:18608"/>
        <dbReference type="ChEBI" id="CHEBI:57540"/>
        <dbReference type="ChEBI" id="CHEBI:57945"/>
        <dbReference type="EC" id="1.5.1.54"/>
    </reaction>
    <physiologicalReaction direction="right-to-left" evidence="8">
        <dbReference type="Rhea" id="RHEA:19823"/>
    </physiologicalReaction>
</comment>
<evidence type="ECO:0000256" key="5">
    <source>
        <dbReference type="ARBA" id="ARBA00022827"/>
    </source>
</evidence>
<dbReference type="GO" id="GO:0106312">
    <property type="term" value="F:methylenetetrahydrofolate reductase (NADH) activity"/>
    <property type="evidence" value="ECO:0007669"/>
    <property type="project" value="UniProtKB-EC"/>
</dbReference>
<evidence type="ECO:0000313" key="11">
    <source>
        <dbReference type="Proteomes" id="UP000636264"/>
    </source>
</evidence>
<evidence type="ECO:0000313" key="10">
    <source>
        <dbReference type="EMBL" id="GGA63963.1"/>
    </source>
</evidence>
<evidence type="ECO:0000256" key="4">
    <source>
        <dbReference type="ARBA" id="ARBA00022630"/>
    </source>
</evidence>
<sequence>MALFERNTVEKDGPTQSRMRELLQGYSLEVTAKEVNELTEAAPFITPGTAVSVTFLPGEEPESRVVAAAAVKRLGFDPVSHVSARRLHSEEELDTFLAHLSEAGVKRAFVVAGDLPQPQGPYEDALSIIRSGLLAKHGIRRVGISGYPEGHPDIPQDKLWQALKDKITALKEFGQEVDITTQFGFDSEPVLSWLEQLRGEGVEARVRLGIAGPASVRTLLRYASRCGVEASAKVISKYGASILNLLSTAGPDRMVEELAASLDPARHGDVTLHFYPFGGVKKTAEWIRNAAE</sequence>
<comment type="similarity">
    <text evidence="3 9">Belongs to the methylenetetrahydrofolate reductase family.</text>
</comment>
<reference evidence="10" key="2">
    <citation type="submission" date="2020-09" db="EMBL/GenBank/DDBJ databases">
        <authorList>
            <person name="Sun Q."/>
            <person name="Zhou Y."/>
        </authorList>
    </citation>
    <scope>NUCLEOTIDE SEQUENCE</scope>
    <source>
        <strain evidence="10">CGMCC 1.15320</strain>
    </source>
</reference>
<dbReference type="SUPFAM" id="SSF51730">
    <property type="entry name" value="FAD-linked oxidoreductase"/>
    <property type="match status" value="1"/>
</dbReference>
<evidence type="ECO:0000256" key="6">
    <source>
        <dbReference type="ARBA" id="ARBA00023002"/>
    </source>
</evidence>
<reference evidence="10" key="1">
    <citation type="journal article" date="2014" name="Int. J. Syst. Evol. Microbiol.">
        <title>Complete genome sequence of Corynebacterium casei LMG S-19264T (=DSM 44701T), isolated from a smear-ripened cheese.</title>
        <authorList>
            <consortium name="US DOE Joint Genome Institute (JGI-PGF)"/>
            <person name="Walter F."/>
            <person name="Albersmeier A."/>
            <person name="Kalinowski J."/>
            <person name="Ruckert C."/>
        </authorList>
    </citation>
    <scope>NUCLEOTIDE SEQUENCE</scope>
    <source>
        <strain evidence="10">CGMCC 1.15320</strain>
    </source>
</reference>
<comment type="pathway">
    <text evidence="7">Amino-acid biosynthesis; L-methionine biosynthesis via de novo pathway.</text>
</comment>
<name>A0A916RS04_9HYPH</name>
<comment type="caution">
    <text evidence="10">The sequence shown here is derived from an EMBL/GenBank/DDBJ whole genome shotgun (WGS) entry which is preliminary data.</text>
</comment>
<comment type="pathway">
    <text evidence="2 9">One-carbon metabolism; tetrahydrofolate interconversion.</text>
</comment>
<dbReference type="GO" id="GO:0035999">
    <property type="term" value="P:tetrahydrofolate interconversion"/>
    <property type="evidence" value="ECO:0007669"/>
    <property type="project" value="TreeGrafter"/>
</dbReference>
<dbReference type="RefSeq" id="WP_210315516.1">
    <property type="nucleotide sequence ID" value="NZ_BMIF01000004.1"/>
</dbReference>
<dbReference type="Gene3D" id="3.20.20.220">
    <property type="match status" value="1"/>
</dbReference>
<dbReference type="GO" id="GO:0005829">
    <property type="term" value="C:cytosol"/>
    <property type="evidence" value="ECO:0007669"/>
    <property type="project" value="TreeGrafter"/>
</dbReference>
<dbReference type="CDD" id="cd00537">
    <property type="entry name" value="MTHFR"/>
    <property type="match status" value="1"/>
</dbReference>
<dbReference type="InterPro" id="IPR003171">
    <property type="entry name" value="Mehydrof_redctse-like"/>
</dbReference>
<keyword evidence="11" id="KW-1185">Reference proteome</keyword>
<accession>A0A916RS04</accession>
<dbReference type="PANTHER" id="PTHR45754:SF3">
    <property type="entry name" value="METHYLENETETRAHYDROFOLATE REDUCTASE (NADPH)"/>
    <property type="match status" value="1"/>
</dbReference>
<dbReference type="Pfam" id="PF02219">
    <property type="entry name" value="MTHFR"/>
    <property type="match status" value="1"/>
</dbReference>
<evidence type="ECO:0000256" key="3">
    <source>
        <dbReference type="ARBA" id="ARBA00006743"/>
    </source>
</evidence>
<gene>
    <name evidence="10" type="primary">metF</name>
    <name evidence="10" type="ORF">GCM10011385_17210</name>
</gene>
<evidence type="ECO:0000256" key="8">
    <source>
        <dbReference type="ARBA" id="ARBA00048628"/>
    </source>
</evidence>
<comment type="cofactor">
    <cofactor evidence="1 9">
        <name>FAD</name>
        <dbReference type="ChEBI" id="CHEBI:57692"/>
    </cofactor>
</comment>
<dbReference type="AlphaFoldDB" id="A0A916RS04"/>
<evidence type="ECO:0000256" key="2">
    <source>
        <dbReference type="ARBA" id="ARBA00004777"/>
    </source>
</evidence>
<dbReference type="PANTHER" id="PTHR45754">
    <property type="entry name" value="METHYLENETETRAHYDROFOLATE REDUCTASE"/>
    <property type="match status" value="1"/>
</dbReference>
<evidence type="ECO:0000256" key="9">
    <source>
        <dbReference type="RuleBase" id="RU003862"/>
    </source>
</evidence>
<dbReference type="GO" id="GO:0009086">
    <property type="term" value="P:methionine biosynthetic process"/>
    <property type="evidence" value="ECO:0007669"/>
    <property type="project" value="TreeGrafter"/>
</dbReference>
<organism evidence="10 11">
    <name type="scientific">Nitratireductor aestuarii</name>
    <dbReference type="NCBI Taxonomy" id="1735103"/>
    <lineage>
        <taxon>Bacteria</taxon>
        <taxon>Pseudomonadati</taxon>
        <taxon>Pseudomonadota</taxon>
        <taxon>Alphaproteobacteria</taxon>
        <taxon>Hyphomicrobiales</taxon>
        <taxon>Phyllobacteriaceae</taxon>
        <taxon>Nitratireductor</taxon>
    </lineage>
</organism>
<evidence type="ECO:0000256" key="1">
    <source>
        <dbReference type="ARBA" id="ARBA00001974"/>
    </source>
</evidence>
<keyword evidence="5 9" id="KW-0274">FAD</keyword>
<dbReference type="Proteomes" id="UP000636264">
    <property type="component" value="Unassembled WGS sequence"/>
</dbReference>
<dbReference type="EMBL" id="BMIF01000004">
    <property type="protein sequence ID" value="GGA63963.1"/>
    <property type="molecule type" value="Genomic_DNA"/>
</dbReference>
<dbReference type="GO" id="GO:0071949">
    <property type="term" value="F:FAD binding"/>
    <property type="evidence" value="ECO:0007669"/>
    <property type="project" value="TreeGrafter"/>
</dbReference>
<protein>
    <recommendedName>
        <fullName evidence="9">Methylenetetrahydrofolate reductase</fullName>
    </recommendedName>
</protein>